<organism evidence="1 2">
    <name type="scientific">Bacillus mycoides</name>
    <dbReference type="NCBI Taxonomy" id="1405"/>
    <lineage>
        <taxon>Bacteria</taxon>
        <taxon>Bacillati</taxon>
        <taxon>Bacillota</taxon>
        <taxon>Bacilli</taxon>
        <taxon>Bacillales</taxon>
        <taxon>Bacillaceae</taxon>
        <taxon>Bacillus</taxon>
        <taxon>Bacillus cereus group</taxon>
    </lineage>
</organism>
<evidence type="ECO:0000313" key="1">
    <source>
        <dbReference type="EMBL" id="ARJ25213.1"/>
    </source>
</evidence>
<accession>A0A1W6AH85</accession>
<dbReference type="EMBL" id="CP020743">
    <property type="protein sequence ID" value="ARJ25213.1"/>
    <property type="molecule type" value="Genomic_DNA"/>
</dbReference>
<reference evidence="1 2" key="1">
    <citation type="submission" date="2017-04" db="EMBL/GenBank/DDBJ databases">
        <title>The Characteristic of a Fine Plant Growth-Promoting Rhizobacteria Bacillus mycoides Gnyt1 and its Whole Genome Sequencing Analysis.</title>
        <authorList>
            <person name="Li J.H."/>
            <person name="Yao T."/>
        </authorList>
    </citation>
    <scope>NUCLEOTIDE SEQUENCE [LARGE SCALE GENOMIC DNA]</scope>
    <source>
        <strain evidence="1 2">Gnyt1</strain>
    </source>
</reference>
<gene>
    <name evidence="1" type="ORF">B7492_25705</name>
</gene>
<dbReference type="Proteomes" id="UP000192932">
    <property type="component" value="Chromosome"/>
</dbReference>
<dbReference type="AlphaFoldDB" id="A0A1W6AH85"/>
<protein>
    <submittedName>
        <fullName evidence="1">Uncharacterized protein</fullName>
    </submittedName>
</protein>
<sequence>MQEQRSGIKKVLEDSFELLVVEDELAEDEESQLTEEGYNCFILEYGEFQPSSNERTISQNVYVSYLSENQANLDEQVIDILSLVSNVKKVSFVVTKSDRLQVKDTDRYIDRVVFTFKRVIPFECI</sequence>
<evidence type="ECO:0000313" key="2">
    <source>
        <dbReference type="Proteomes" id="UP000192932"/>
    </source>
</evidence>
<proteinExistence type="predicted"/>
<name>A0A1W6AH85_BACMY</name>